<protein>
    <submittedName>
        <fullName evidence="1">METTL5 family protein</fullName>
    </submittedName>
</protein>
<dbReference type="PANTHER" id="PTHR23290:SF0">
    <property type="entry name" value="RRNA N6-ADENOSINE-METHYLTRANSFERASE METTL5"/>
    <property type="match status" value="1"/>
</dbReference>
<name>A0A8U0HSF0_9EURY</name>
<dbReference type="Pfam" id="PF06325">
    <property type="entry name" value="PrmA"/>
    <property type="match status" value="1"/>
</dbReference>
<reference evidence="1 2" key="1">
    <citation type="submission" date="2022-04" db="EMBL/GenBank/DDBJ databases">
        <title>Diverse halophilic archaea isolated from saline environments.</title>
        <authorList>
            <person name="Cui H.-L."/>
        </authorList>
    </citation>
    <scope>NUCLEOTIDE SEQUENCE [LARGE SCALE GENOMIC DNA]</scope>
    <source>
        <strain evidence="1 2">XZYJT49</strain>
    </source>
</reference>
<proteinExistence type="predicted"/>
<gene>
    <name evidence="1" type="ORF">M0R89_14730</name>
</gene>
<evidence type="ECO:0000313" key="2">
    <source>
        <dbReference type="Proteomes" id="UP000830729"/>
    </source>
</evidence>
<dbReference type="GeneID" id="72186479"/>
<dbReference type="EMBL" id="CP096659">
    <property type="protein sequence ID" value="UPV73789.1"/>
    <property type="molecule type" value="Genomic_DNA"/>
</dbReference>
<dbReference type="PANTHER" id="PTHR23290">
    <property type="entry name" value="RRNA N6-ADENOSINE-METHYLTRANSFERASE METTL5"/>
    <property type="match status" value="1"/>
</dbReference>
<dbReference type="CDD" id="cd02440">
    <property type="entry name" value="AdoMet_MTases"/>
    <property type="match status" value="1"/>
</dbReference>
<dbReference type="InterPro" id="IPR029063">
    <property type="entry name" value="SAM-dependent_MTases_sf"/>
</dbReference>
<dbReference type="GO" id="GO:0016740">
    <property type="term" value="F:transferase activity"/>
    <property type="evidence" value="ECO:0007669"/>
    <property type="project" value="TreeGrafter"/>
</dbReference>
<dbReference type="Gene3D" id="3.40.50.150">
    <property type="entry name" value="Vaccinia Virus protein VP39"/>
    <property type="match status" value="1"/>
</dbReference>
<dbReference type="AlphaFoldDB" id="A0A8U0HSF0"/>
<evidence type="ECO:0000313" key="1">
    <source>
        <dbReference type="EMBL" id="UPV73789.1"/>
    </source>
</evidence>
<sequence>MDKAALERRLSRVEGFADPRLDLEQYPTPADLAAHLVHLASVHGDLAGETVVDLGTGTGMLALGAACRGPARVLALDRDPAALAQARENERRVVDPGASATGAASATPVEWLLADATRAPLCPSDAPLRPSDAPADRSNVTVLMNPPFGAQAGNEHADRAFLATASRISGTSYSIHNAGSESFVEAFAADEGGEVTHAFRAELTLSRQFGHQTSETEAIDAEVFRIRWE</sequence>
<dbReference type="InterPro" id="IPR051720">
    <property type="entry name" value="rRNA_MeTrfase/Polyamine_Synth"/>
</dbReference>
<organism evidence="1 2">
    <name type="scientific">Halorussus limi</name>
    <dbReference type="NCBI Taxonomy" id="2938695"/>
    <lineage>
        <taxon>Archaea</taxon>
        <taxon>Methanobacteriati</taxon>
        <taxon>Methanobacteriota</taxon>
        <taxon>Stenosarchaea group</taxon>
        <taxon>Halobacteria</taxon>
        <taxon>Halobacteriales</taxon>
        <taxon>Haladaptataceae</taxon>
        <taxon>Halorussus</taxon>
    </lineage>
</organism>
<dbReference type="RefSeq" id="WP_248649841.1">
    <property type="nucleotide sequence ID" value="NZ_CP096659.1"/>
</dbReference>
<dbReference type="SUPFAM" id="SSF53335">
    <property type="entry name" value="S-adenosyl-L-methionine-dependent methyltransferases"/>
    <property type="match status" value="1"/>
</dbReference>
<dbReference type="KEGG" id="halx:M0R89_14730"/>
<dbReference type="Proteomes" id="UP000830729">
    <property type="component" value="Chromosome"/>
</dbReference>
<keyword evidence="2" id="KW-1185">Reference proteome</keyword>
<accession>A0A8U0HSF0</accession>